<dbReference type="EMBL" id="LN554846">
    <property type="protein sequence ID" value="CED70252.1"/>
    <property type="molecule type" value="Genomic_DNA"/>
</dbReference>
<dbReference type="PATRIC" id="fig|80852.17.peg.160"/>
<dbReference type="Proteomes" id="UP000032427">
    <property type="component" value="Chromosome 1"/>
</dbReference>
<name>A0A090IJC1_9GAMM</name>
<dbReference type="KEGG" id="awd:AWOD_I_0156"/>
<evidence type="ECO:0000313" key="2">
    <source>
        <dbReference type="Proteomes" id="UP000032427"/>
    </source>
</evidence>
<evidence type="ECO:0000313" key="1">
    <source>
        <dbReference type="EMBL" id="CED70252.1"/>
    </source>
</evidence>
<organism evidence="1 2">
    <name type="scientific">Aliivibrio wodanis</name>
    <dbReference type="NCBI Taxonomy" id="80852"/>
    <lineage>
        <taxon>Bacteria</taxon>
        <taxon>Pseudomonadati</taxon>
        <taxon>Pseudomonadota</taxon>
        <taxon>Gammaproteobacteria</taxon>
        <taxon>Vibrionales</taxon>
        <taxon>Vibrionaceae</taxon>
        <taxon>Aliivibrio</taxon>
    </lineage>
</organism>
<keyword evidence="1" id="KW-0808">Transferase</keyword>
<dbReference type="SUPFAM" id="SSF53756">
    <property type="entry name" value="UDP-Glycosyltransferase/glycogen phosphorylase"/>
    <property type="match status" value="1"/>
</dbReference>
<accession>A0A090IJC1</accession>
<keyword evidence="2" id="KW-1185">Reference proteome</keyword>
<dbReference type="Gene3D" id="3.40.50.2000">
    <property type="entry name" value="Glycogen Phosphorylase B"/>
    <property type="match status" value="1"/>
</dbReference>
<sequence>MDVCFIKTGKAYLPEIYAYSDYLSRKGLSTVIVESEAEAKKINASLYYRVGGLLTKKIRKNKPEIHEYHTVSIGRFSMMKNLMKSVLCVKPDYLSFLTPFVESKYSFSRHIPRFYRDMGATSQLLEQRELQQDKQFDICYFGSLSTRNKLVDTLLSLAEQGFSLVVGGVATRSDKLRLQQNERITFLGECDREKVYYYLSQSRFGLNYMPNEYPLTQQTSTKVIEYLVAGLPILSNTYPWITQHSQQLGYSYIELPQSNSISLPKNSFQPKYRISLNSARALTWDAILEHCQFEKIIRQCIGK</sequence>
<dbReference type="GeneID" id="28539687"/>
<protein>
    <submittedName>
        <fullName evidence="1">Putative glycosyl transferase</fullName>
    </submittedName>
</protein>
<reference evidence="2" key="1">
    <citation type="submission" date="2014-09" db="EMBL/GenBank/DDBJ databases">
        <authorList>
            <person name="Hjerde E."/>
        </authorList>
    </citation>
    <scope>NUCLEOTIDE SEQUENCE [LARGE SCALE GENOMIC DNA]</scope>
    <source>
        <strain evidence="2">06/09/139</strain>
    </source>
</reference>
<proteinExistence type="predicted"/>
<dbReference type="HOGENOM" id="CLU_079815_0_0_6"/>
<dbReference type="GO" id="GO:0016740">
    <property type="term" value="F:transferase activity"/>
    <property type="evidence" value="ECO:0007669"/>
    <property type="project" value="UniProtKB-KW"/>
</dbReference>
<dbReference type="OrthoDB" id="8989364at2"/>
<dbReference type="AlphaFoldDB" id="A0A090IJC1"/>
<dbReference type="STRING" id="80852.AWOD_I_0156"/>
<gene>
    <name evidence="1" type="ORF">AWOD_I_0156</name>
</gene>